<gene>
    <name evidence="2" type="ORF">SORBI_3005G083866</name>
</gene>
<reference evidence="3" key="2">
    <citation type="journal article" date="2018" name="Plant J.">
        <title>The Sorghum bicolor reference genome: improved assembly, gene annotations, a transcriptome atlas, and signatures of genome organization.</title>
        <authorList>
            <person name="McCormick R.F."/>
            <person name="Truong S.K."/>
            <person name="Sreedasyam A."/>
            <person name="Jenkins J."/>
            <person name="Shu S."/>
            <person name="Sims D."/>
            <person name="Kennedy M."/>
            <person name="Amirebrahimi M."/>
            <person name="Weers B.D."/>
            <person name="McKinley B."/>
            <person name="Mattison A."/>
            <person name="Morishige D.T."/>
            <person name="Grimwood J."/>
            <person name="Schmutz J."/>
            <person name="Mullet J.E."/>
        </authorList>
    </citation>
    <scope>NUCLEOTIDE SEQUENCE [LARGE SCALE GENOMIC DNA]</scope>
    <source>
        <strain evidence="3">cv. BTx623</strain>
    </source>
</reference>
<name>A0A1Z5RHB0_SORBI</name>
<feature type="region of interest" description="Disordered" evidence="1">
    <location>
        <begin position="154"/>
        <end position="198"/>
    </location>
</feature>
<dbReference type="InParanoid" id="A0A1Z5RHB0"/>
<evidence type="ECO:0000313" key="3">
    <source>
        <dbReference type="Proteomes" id="UP000000768"/>
    </source>
</evidence>
<keyword evidence="3" id="KW-1185">Reference proteome</keyword>
<dbReference type="Proteomes" id="UP000000768">
    <property type="component" value="Chromosome 5"/>
</dbReference>
<dbReference type="EMBL" id="CM000764">
    <property type="protein sequence ID" value="OQU83150.1"/>
    <property type="molecule type" value="Genomic_DNA"/>
</dbReference>
<evidence type="ECO:0000256" key="1">
    <source>
        <dbReference type="SAM" id="MobiDB-lite"/>
    </source>
</evidence>
<organism evidence="2 3">
    <name type="scientific">Sorghum bicolor</name>
    <name type="common">Sorghum</name>
    <name type="synonym">Sorghum vulgare</name>
    <dbReference type="NCBI Taxonomy" id="4558"/>
    <lineage>
        <taxon>Eukaryota</taxon>
        <taxon>Viridiplantae</taxon>
        <taxon>Streptophyta</taxon>
        <taxon>Embryophyta</taxon>
        <taxon>Tracheophyta</taxon>
        <taxon>Spermatophyta</taxon>
        <taxon>Magnoliopsida</taxon>
        <taxon>Liliopsida</taxon>
        <taxon>Poales</taxon>
        <taxon>Poaceae</taxon>
        <taxon>PACMAD clade</taxon>
        <taxon>Panicoideae</taxon>
        <taxon>Andropogonodae</taxon>
        <taxon>Andropogoneae</taxon>
        <taxon>Sorghinae</taxon>
        <taxon>Sorghum</taxon>
    </lineage>
</organism>
<accession>A0A1Z5RHB0</accession>
<feature type="compositionally biased region" description="Basic and acidic residues" evidence="1">
    <location>
        <begin position="154"/>
        <end position="165"/>
    </location>
</feature>
<dbReference type="AlphaFoldDB" id="A0A1Z5RHB0"/>
<feature type="compositionally biased region" description="Gly residues" evidence="1">
    <location>
        <begin position="175"/>
        <end position="187"/>
    </location>
</feature>
<sequence>MAHQLAPPVTAAQPYTPHPAFSACYAGHTLPSHGLPRRRRLSLALARRRKGAIPWPISHRLDLQCSSSSMATPPDHGSGWTWQLARAHGDAGEAAGTATTPGMARASEGLGLDGGGGALGLGLRAGALALGEDAGRRERLHEAAHHGIARALRRRPDAERREQRLRGLGSRGSRRWGGVGGSLGGSGQIPRRRTLGRIPRRRHWARPRPWLRGKSSGERKWELWRGVW</sequence>
<proteinExistence type="predicted"/>
<evidence type="ECO:0000313" key="2">
    <source>
        <dbReference type="EMBL" id="OQU83150.1"/>
    </source>
</evidence>
<protein>
    <submittedName>
        <fullName evidence="2">Uncharacterized protein</fullName>
    </submittedName>
</protein>
<dbReference type="Gramene" id="OQU83150">
    <property type="protein sequence ID" value="OQU83150"/>
    <property type="gene ID" value="SORBI_3005G083866"/>
</dbReference>
<reference evidence="2 3" key="1">
    <citation type="journal article" date="2009" name="Nature">
        <title>The Sorghum bicolor genome and the diversification of grasses.</title>
        <authorList>
            <person name="Paterson A.H."/>
            <person name="Bowers J.E."/>
            <person name="Bruggmann R."/>
            <person name="Dubchak I."/>
            <person name="Grimwood J."/>
            <person name="Gundlach H."/>
            <person name="Haberer G."/>
            <person name="Hellsten U."/>
            <person name="Mitros T."/>
            <person name="Poliakov A."/>
            <person name="Schmutz J."/>
            <person name="Spannagl M."/>
            <person name="Tang H."/>
            <person name="Wang X."/>
            <person name="Wicker T."/>
            <person name="Bharti A.K."/>
            <person name="Chapman J."/>
            <person name="Feltus F.A."/>
            <person name="Gowik U."/>
            <person name="Grigoriev I.V."/>
            <person name="Lyons E."/>
            <person name="Maher C.A."/>
            <person name="Martis M."/>
            <person name="Narechania A."/>
            <person name="Otillar R.P."/>
            <person name="Penning B.W."/>
            <person name="Salamov A.A."/>
            <person name="Wang Y."/>
            <person name="Zhang L."/>
            <person name="Carpita N.C."/>
            <person name="Freeling M."/>
            <person name="Gingle A.R."/>
            <person name="Hash C.T."/>
            <person name="Keller B."/>
            <person name="Klein P."/>
            <person name="Kresovich S."/>
            <person name="McCann M.C."/>
            <person name="Ming R."/>
            <person name="Peterson D.G."/>
            <person name="Mehboob-ur-Rahman"/>
            <person name="Ware D."/>
            <person name="Westhoff P."/>
            <person name="Mayer K.F."/>
            <person name="Messing J."/>
            <person name="Rokhsar D.S."/>
        </authorList>
    </citation>
    <scope>NUCLEOTIDE SEQUENCE [LARGE SCALE GENOMIC DNA]</scope>
    <source>
        <strain evidence="3">cv. BTx623</strain>
    </source>
</reference>